<dbReference type="GO" id="GO:0005783">
    <property type="term" value="C:endoplasmic reticulum"/>
    <property type="evidence" value="ECO:0007669"/>
    <property type="project" value="TreeGrafter"/>
</dbReference>
<dbReference type="Proteomes" id="UP000245383">
    <property type="component" value="Unassembled WGS sequence"/>
</dbReference>
<evidence type="ECO:0000259" key="3">
    <source>
        <dbReference type="Pfam" id="PF12325"/>
    </source>
</evidence>
<evidence type="ECO:0000313" key="4">
    <source>
        <dbReference type="EMBL" id="PVU98116.1"/>
    </source>
</evidence>
<dbReference type="AlphaFoldDB" id="A0A2T9Z0N8"/>
<dbReference type="PANTHER" id="PTHR46515:SF1">
    <property type="entry name" value="TATA ELEMENT MODULATORY FACTOR"/>
    <property type="match status" value="1"/>
</dbReference>
<feature type="domain" description="TATA element modulatory factor 1 TATA binding" evidence="3">
    <location>
        <begin position="658"/>
        <end position="743"/>
    </location>
</feature>
<evidence type="ECO:0000313" key="5">
    <source>
        <dbReference type="Proteomes" id="UP000245383"/>
    </source>
</evidence>
<feature type="compositionally biased region" description="Low complexity" evidence="2">
    <location>
        <begin position="148"/>
        <end position="165"/>
    </location>
</feature>
<feature type="coiled-coil region" evidence="1">
    <location>
        <begin position="528"/>
        <end position="600"/>
    </location>
</feature>
<reference evidence="4 5" key="1">
    <citation type="journal article" date="2018" name="MBio">
        <title>Comparative Genomics Reveals the Core Gene Toolbox for the Fungus-Insect Symbiosis.</title>
        <authorList>
            <person name="Wang Y."/>
            <person name="Stata M."/>
            <person name="Wang W."/>
            <person name="Stajich J.E."/>
            <person name="White M.M."/>
            <person name="Moncalvo J.M."/>
        </authorList>
    </citation>
    <scope>NUCLEOTIDE SEQUENCE [LARGE SCALE GENOMIC DNA]</scope>
    <source>
        <strain evidence="4 5">SWE-8-4</strain>
    </source>
</reference>
<feature type="region of interest" description="Disordered" evidence="2">
    <location>
        <begin position="604"/>
        <end position="623"/>
    </location>
</feature>
<dbReference type="OrthoDB" id="74178at2759"/>
<feature type="compositionally biased region" description="Low complexity" evidence="2">
    <location>
        <begin position="187"/>
        <end position="199"/>
    </location>
</feature>
<feature type="region of interest" description="Disordered" evidence="2">
    <location>
        <begin position="642"/>
        <end position="669"/>
    </location>
</feature>
<accession>A0A2T9Z0N8</accession>
<gene>
    <name evidence="4" type="ORF">BB561_000104</name>
</gene>
<name>A0A2T9Z0N8_9FUNG</name>
<feature type="region of interest" description="Disordered" evidence="2">
    <location>
        <begin position="223"/>
        <end position="242"/>
    </location>
</feature>
<comment type="caution">
    <text evidence="4">The sequence shown here is derived from an EMBL/GenBank/DDBJ whole genome shotgun (WGS) entry which is preliminary data.</text>
</comment>
<proteinExistence type="predicted"/>
<evidence type="ECO:0000256" key="1">
    <source>
        <dbReference type="SAM" id="Coils"/>
    </source>
</evidence>
<feature type="compositionally biased region" description="Polar residues" evidence="2">
    <location>
        <begin position="654"/>
        <end position="663"/>
    </location>
</feature>
<feature type="region of interest" description="Disordered" evidence="2">
    <location>
        <begin position="35"/>
        <end position="63"/>
    </location>
</feature>
<feature type="compositionally biased region" description="Polar residues" evidence="2">
    <location>
        <begin position="97"/>
        <end position="109"/>
    </location>
</feature>
<dbReference type="STRING" id="133385.A0A2T9Z0N8"/>
<dbReference type="EMBL" id="MBFR01000003">
    <property type="protein sequence ID" value="PVU98116.1"/>
    <property type="molecule type" value="Genomic_DNA"/>
</dbReference>
<protein>
    <recommendedName>
        <fullName evidence="3">TATA element modulatory factor 1 TATA binding domain-containing protein</fullName>
    </recommendedName>
</protein>
<feature type="region of interest" description="Disordered" evidence="2">
    <location>
        <begin position="148"/>
        <end position="206"/>
    </location>
</feature>
<keyword evidence="1" id="KW-0175">Coiled coil</keyword>
<evidence type="ECO:0000256" key="2">
    <source>
        <dbReference type="SAM" id="MobiDB-lite"/>
    </source>
</evidence>
<dbReference type="InterPro" id="IPR052602">
    <property type="entry name" value="Growth_transcription_reg"/>
</dbReference>
<dbReference type="PANTHER" id="PTHR46515">
    <property type="entry name" value="TATA ELEMENT MODULATORY FACTOR TMF1"/>
    <property type="match status" value="1"/>
</dbReference>
<organism evidence="4 5">
    <name type="scientific">Smittium simulii</name>
    <dbReference type="NCBI Taxonomy" id="133385"/>
    <lineage>
        <taxon>Eukaryota</taxon>
        <taxon>Fungi</taxon>
        <taxon>Fungi incertae sedis</taxon>
        <taxon>Zoopagomycota</taxon>
        <taxon>Kickxellomycotina</taxon>
        <taxon>Harpellomycetes</taxon>
        <taxon>Harpellales</taxon>
        <taxon>Legeriomycetaceae</taxon>
        <taxon>Smittium</taxon>
    </lineage>
</organism>
<dbReference type="Pfam" id="PF12325">
    <property type="entry name" value="TMF_TATA_bd"/>
    <property type="match status" value="1"/>
</dbReference>
<feature type="compositionally biased region" description="Low complexity" evidence="2">
    <location>
        <begin position="48"/>
        <end position="63"/>
    </location>
</feature>
<feature type="compositionally biased region" description="Low complexity" evidence="2">
    <location>
        <begin position="605"/>
        <end position="616"/>
    </location>
</feature>
<feature type="coiled-coil region" evidence="1">
    <location>
        <begin position="329"/>
        <end position="487"/>
    </location>
</feature>
<sequence length="748" mass="84359">MSFFGKIDINSNWSGVIKQALTQVETHLDKVLDLQPGERPIGSDHQQTSSAANSSLKKSKNTALSSNDADNLFLDIHNQNSKAHSNLPLKDHKGNTRPVNNNSAILSHTPSKDSRNSSTSQKISKSISANTPITHNINEILLNKNESQVSLNSNNSQSQNTSANSPLHINKSYANSSKSLIGDTGLSASPKASAQSSQSRISDRTESKKTAILDLYATFGIDPSQVEPGKDTRNTSSILNKTSKQLESSKVLNNATVDSSISNKTFNDSMSLDGNYSSNTNSASKTRFSAEVAAQNKVLNQVPSDSKTQKNLIKYQQLVDKLNSSIRATNEYQNKYEDLLKLYNSEKAESANSNFRKLSNKYKVVEKELQNSKESMQALKIALERSDLDCSGLTSELQELKKNNINLSQLNLDLQAKNNDLEKSILDLKQLNDDLQEKLGSLERKLLILEDESRTRDAMALLQTRELRKQKRQIEDEKSNISNIIMQNSAPIMKKVETLQKSLSLKQKEFSLKEAEFNEAQSEWQTKDTSFQNKINELKNRLQEFELNQQELELKSQQYIKMEKKESETENLLNQLKQEISLLQNENNSLKENIDRVSCEKKVESVSNKSEVSNNSFDQINTHPNQFELNDKAEIGENISAKTATRFSDKDESSSTAKNADSTNDTEKQKYTDAEMKLAKKDAELVEIYNKYNTKLSLEEEYDNMEKRYSASLVLLGERTEQVMDLKEEISEIKSIYKKQIEEYVSKK</sequence>
<feature type="region of interest" description="Disordered" evidence="2">
    <location>
        <begin position="83"/>
        <end position="130"/>
    </location>
</feature>
<dbReference type="InterPro" id="IPR022091">
    <property type="entry name" value="TMF_TATA-bd"/>
</dbReference>
<feature type="compositionally biased region" description="Low complexity" evidence="2">
    <location>
        <begin position="116"/>
        <end position="128"/>
    </location>
</feature>
<keyword evidence="5" id="KW-1185">Reference proteome</keyword>
<dbReference type="GO" id="GO:0005794">
    <property type="term" value="C:Golgi apparatus"/>
    <property type="evidence" value="ECO:0007669"/>
    <property type="project" value="TreeGrafter"/>
</dbReference>